<evidence type="ECO:0000313" key="2">
    <source>
        <dbReference type="Proteomes" id="UP000093748"/>
    </source>
</evidence>
<protein>
    <submittedName>
        <fullName evidence="1">Uncharacterized protein</fullName>
    </submittedName>
</protein>
<dbReference type="Proteomes" id="UP000093748">
    <property type="component" value="Unassembled WGS sequence"/>
</dbReference>
<dbReference type="EMBL" id="LZTJ01000001">
    <property type="protein sequence ID" value="OBP83850.1"/>
    <property type="molecule type" value="Genomic_DNA"/>
</dbReference>
<dbReference type="AlphaFoldDB" id="A0A1A5IHX9"/>
<evidence type="ECO:0000313" key="1">
    <source>
        <dbReference type="EMBL" id="OBP83850.1"/>
    </source>
</evidence>
<comment type="caution">
    <text evidence="1">The sequence shown here is derived from an EMBL/GenBank/DDBJ whole genome shotgun (WGS) entry which is preliminary data.</text>
</comment>
<dbReference type="OrthoDB" id="8115404at2"/>
<name>A0A1A5IHX9_RHILI</name>
<dbReference type="RefSeq" id="WP_032934032.1">
    <property type="nucleotide sequence ID" value="NZ_LZTH01000017.1"/>
</dbReference>
<sequence>MHAVVRKFSGTGAKELFDLLEAKKGDIEALLRKVKGFTGYTLMRTSDGGLSVTVCKDKAGTDESVVVARDWVRKNASGIGVAPPTLSEGSVILHLK</sequence>
<dbReference type="GeneID" id="66686465"/>
<gene>
    <name evidence="1" type="ORF">BAE39_00120</name>
</gene>
<reference evidence="2" key="1">
    <citation type="submission" date="2016-06" db="EMBL/GenBank/DDBJ databases">
        <title>NZP2037 Pacbio-Illumina hybrid assembly.</title>
        <authorList>
            <person name="Ramsay J.P."/>
        </authorList>
    </citation>
    <scope>NUCLEOTIDE SEQUENCE [LARGE SCALE GENOMIC DNA]</scope>
    <source>
        <strain evidence="2">R7ANS::ICEMlSym2042</strain>
    </source>
</reference>
<organism evidence="1 2">
    <name type="scientific">Rhizobium loti</name>
    <name type="common">Mesorhizobium loti</name>
    <dbReference type="NCBI Taxonomy" id="381"/>
    <lineage>
        <taxon>Bacteria</taxon>
        <taxon>Pseudomonadati</taxon>
        <taxon>Pseudomonadota</taxon>
        <taxon>Alphaproteobacteria</taxon>
        <taxon>Hyphomicrobiales</taxon>
        <taxon>Phyllobacteriaceae</taxon>
        <taxon>Mesorhizobium</taxon>
    </lineage>
</organism>
<proteinExistence type="predicted"/>
<accession>A0A1A5IHX9</accession>